<accession>A0AAD6YAW3</accession>
<keyword evidence="2" id="KW-1185">Reference proteome</keyword>
<sequence>MNQLVPTLPLELERQVFEMAALCHPSTIPTLLLVCHHIHDWIEPLLYRVLSLNRSPSTDAQFAAASSKTISFLQNAVRHVFIPGVSKPAGTKALLAKCPGVANLMLLRLFRDVVEAIQHLRPAKLSFFDPPHEFPGLLLTFDHPLFMNVTHLDIFHVYLDDEELKCAWGKWCSLTSLPKLTHLALSPQLGHEILPQLLAECPQLTLVVVGFWSASYLAKAVEFVQRLPVADPRVVVLRATHYFTDWEDGAHGADDFWARADRFVVHKRNGEIPSTQYLLDESEV</sequence>
<gene>
    <name evidence="1" type="ORF">GGX14DRAFT_568025</name>
</gene>
<reference evidence="1" key="1">
    <citation type="submission" date="2023-03" db="EMBL/GenBank/DDBJ databases">
        <title>Massive genome expansion in bonnet fungi (Mycena s.s.) driven by repeated elements and novel gene families across ecological guilds.</title>
        <authorList>
            <consortium name="Lawrence Berkeley National Laboratory"/>
            <person name="Harder C.B."/>
            <person name="Miyauchi S."/>
            <person name="Viragh M."/>
            <person name="Kuo A."/>
            <person name="Thoen E."/>
            <person name="Andreopoulos B."/>
            <person name="Lu D."/>
            <person name="Skrede I."/>
            <person name="Drula E."/>
            <person name="Henrissat B."/>
            <person name="Morin E."/>
            <person name="Kohler A."/>
            <person name="Barry K."/>
            <person name="LaButti K."/>
            <person name="Morin E."/>
            <person name="Salamov A."/>
            <person name="Lipzen A."/>
            <person name="Mereny Z."/>
            <person name="Hegedus B."/>
            <person name="Baldrian P."/>
            <person name="Stursova M."/>
            <person name="Weitz H."/>
            <person name="Taylor A."/>
            <person name="Grigoriev I.V."/>
            <person name="Nagy L.G."/>
            <person name="Martin F."/>
            <person name="Kauserud H."/>
        </authorList>
    </citation>
    <scope>NUCLEOTIDE SEQUENCE</scope>
    <source>
        <strain evidence="1">9144</strain>
    </source>
</reference>
<organism evidence="1 2">
    <name type="scientific">Mycena pura</name>
    <dbReference type="NCBI Taxonomy" id="153505"/>
    <lineage>
        <taxon>Eukaryota</taxon>
        <taxon>Fungi</taxon>
        <taxon>Dikarya</taxon>
        <taxon>Basidiomycota</taxon>
        <taxon>Agaricomycotina</taxon>
        <taxon>Agaricomycetes</taxon>
        <taxon>Agaricomycetidae</taxon>
        <taxon>Agaricales</taxon>
        <taxon>Marasmiineae</taxon>
        <taxon>Mycenaceae</taxon>
        <taxon>Mycena</taxon>
    </lineage>
</organism>
<name>A0AAD6YAW3_9AGAR</name>
<evidence type="ECO:0000313" key="1">
    <source>
        <dbReference type="EMBL" id="KAJ7206474.1"/>
    </source>
</evidence>
<dbReference type="EMBL" id="JARJCW010000039">
    <property type="protein sequence ID" value="KAJ7206474.1"/>
    <property type="molecule type" value="Genomic_DNA"/>
</dbReference>
<protein>
    <submittedName>
        <fullName evidence="1">Uncharacterized protein</fullName>
    </submittedName>
</protein>
<dbReference type="Proteomes" id="UP001219525">
    <property type="component" value="Unassembled WGS sequence"/>
</dbReference>
<dbReference type="Gene3D" id="3.80.10.10">
    <property type="entry name" value="Ribonuclease Inhibitor"/>
    <property type="match status" value="1"/>
</dbReference>
<dbReference type="AlphaFoldDB" id="A0AAD6YAW3"/>
<comment type="caution">
    <text evidence="1">The sequence shown here is derived from an EMBL/GenBank/DDBJ whole genome shotgun (WGS) entry which is preliminary data.</text>
</comment>
<evidence type="ECO:0000313" key="2">
    <source>
        <dbReference type="Proteomes" id="UP001219525"/>
    </source>
</evidence>
<proteinExistence type="predicted"/>
<dbReference type="InterPro" id="IPR032675">
    <property type="entry name" value="LRR_dom_sf"/>
</dbReference>